<protein>
    <submittedName>
        <fullName evidence="1">Uncharacterized protein</fullName>
    </submittedName>
</protein>
<dbReference type="EMBL" id="JALNTZ010000003">
    <property type="protein sequence ID" value="KAJ3658358.1"/>
    <property type="molecule type" value="Genomic_DNA"/>
</dbReference>
<keyword evidence="2" id="KW-1185">Reference proteome</keyword>
<comment type="caution">
    <text evidence="1">The sequence shown here is derived from an EMBL/GenBank/DDBJ whole genome shotgun (WGS) entry which is preliminary data.</text>
</comment>
<accession>A0AA38MJJ1</accession>
<dbReference type="AlphaFoldDB" id="A0AA38MJJ1"/>
<dbReference type="Proteomes" id="UP001168821">
    <property type="component" value="Unassembled WGS sequence"/>
</dbReference>
<organism evidence="1 2">
    <name type="scientific">Zophobas morio</name>
    <dbReference type="NCBI Taxonomy" id="2755281"/>
    <lineage>
        <taxon>Eukaryota</taxon>
        <taxon>Metazoa</taxon>
        <taxon>Ecdysozoa</taxon>
        <taxon>Arthropoda</taxon>
        <taxon>Hexapoda</taxon>
        <taxon>Insecta</taxon>
        <taxon>Pterygota</taxon>
        <taxon>Neoptera</taxon>
        <taxon>Endopterygota</taxon>
        <taxon>Coleoptera</taxon>
        <taxon>Polyphaga</taxon>
        <taxon>Cucujiformia</taxon>
        <taxon>Tenebrionidae</taxon>
        <taxon>Zophobas</taxon>
    </lineage>
</organism>
<reference evidence="1" key="1">
    <citation type="journal article" date="2023" name="G3 (Bethesda)">
        <title>Whole genome assemblies of Zophobas morio and Tenebrio molitor.</title>
        <authorList>
            <person name="Kaur S."/>
            <person name="Stinson S.A."/>
            <person name="diCenzo G.C."/>
        </authorList>
    </citation>
    <scope>NUCLEOTIDE SEQUENCE</scope>
    <source>
        <strain evidence="1">QUZm001</strain>
    </source>
</reference>
<evidence type="ECO:0000313" key="1">
    <source>
        <dbReference type="EMBL" id="KAJ3658358.1"/>
    </source>
</evidence>
<proteinExistence type="predicted"/>
<sequence length="98" mass="11512">MAATAIGNFKAQTVPRYKREFLADCSQKYDLSLILYQNARTIFLTRRYIFPCTNSRNFKVRHTSRNFWQSQRLVGEFKRMQNVVPFGSAEVKVPLFPT</sequence>
<gene>
    <name evidence="1" type="ORF">Zmor_010101</name>
</gene>
<evidence type="ECO:0000313" key="2">
    <source>
        <dbReference type="Proteomes" id="UP001168821"/>
    </source>
</evidence>
<name>A0AA38MJJ1_9CUCU</name>